<dbReference type="Gene3D" id="1.10.740.10">
    <property type="entry name" value="Transferase Inhibitor Protein From Tn5, Chain"/>
    <property type="match status" value="1"/>
</dbReference>
<keyword evidence="2" id="KW-1185">Reference proteome</keyword>
<dbReference type="SUPFAM" id="SSF53098">
    <property type="entry name" value="Ribonuclease H-like"/>
    <property type="match status" value="1"/>
</dbReference>
<gene>
    <name evidence="1" type="ORF">EDC26_103218</name>
</gene>
<dbReference type="AlphaFoldDB" id="A0A4R3MBG8"/>
<proteinExistence type="predicted"/>
<dbReference type="EMBL" id="SMAJ01000003">
    <property type="protein sequence ID" value="TCT09599.1"/>
    <property type="molecule type" value="Genomic_DNA"/>
</dbReference>
<dbReference type="PANTHER" id="PTHR37319:SF1">
    <property type="entry name" value="TRANSPOSASE TN5 DIMERISATION DOMAIN-CONTAINING PROTEIN"/>
    <property type="match status" value="1"/>
</dbReference>
<dbReference type="InterPro" id="IPR014737">
    <property type="entry name" value="Transposase_Tn5-like_C"/>
</dbReference>
<protein>
    <recommendedName>
        <fullName evidence="3">DDE family transposase</fullName>
    </recommendedName>
</protein>
<sequence>MRWKIELFHKILKSGRKAEDSKLRTAQRLTNIIAIFCITSWRIFWMTMLNRASHHCPARVALTPKEIGLLQHMIIKKSLHTESSPLSECLLQIAKLGGSLARASDPPPTP</sequence>
<reference evidence="1 2" key="1">
    <citation type="submission" date="2019-03" db="EMBL/GenBank/DDBJ databases">
        <title>Genomic Encyclopedia of Type Strains, Phase IV (KMG-IV): sequencing the most valuable type-strain genomes for metagenomic binning, comparative biology and taxonomic classification.</title>
        <authorList>
            <person name="Goeker M."/>
        </authorList>
    </citation>
    <scope>NUCLEOTIDE SEQUENCE [LARGE SCALE GENOMIC DNA]</scope>
    <source>
        <strain evidence="1 2">DSM 24591</strain>
    </source>
</reference>
<dbReference type="InterPro" id="IPR047768">
    <property type="entry name" value="Tn5p-like"/>
</dbReference>
<evidence type="ECO:0008006" key="3">
    <source>
        <dbReference type="Google" id="ProtNLM"/>
    </source>
</evidence>
<evidence type="ECO:0000313" key="1">
    <source>
        <dbReference type="EMBL" id="TCT09599.1"/>
    </source>
</evidence>
<organism evidence="1 2">
    <name type="scientific">Paralcaligenes ureilyticus</name>
    <dbReference type="NCBI Taxonomy" id="627131"/>
    <lineage>
        <taxon>Bacteria</taxon>
        <taxon>Pseudomonadati</taxon>
        <taxon>Pseudomonadota</taxon>
        <taxon>Betaproteobacteria</taxon>
        <taxon>Burkholderiales</taxon>
        <taxon>Alcaligenaceae</taxon>
        <taxon>Paralcaligenes</taxon>
    </lineage>
</organism>
<accession>A0A4R3MBG8</accession>
<dbReference type="InterPro" id="IPR012337">
    <property type="entry name" value="RNaseH-like_sf"/>
</dbReference>
<name>A0A4R3MBG8_9BURK</name>
<dbReference type="Proteomes" id="UP000295525">
    <property type="component" value="Unassembled WGS sequence"/>
</dbReference>
<comment type="caution">
    <text evidence="1">The sequence shown here is derived from an EMBL/GenBank/DDBJ whole genome shotgun (WGS) entry which is preliminary data.</text>
</comment>
<evidence type="ECO:0000313" key="2">
    <source>
        <dbReference type="Proteomes" id="UP000295525"/>
    </source>
</evidence>
<dbReference type="PANTHER" id="PTHR37319">
    <property type="entry name" value="TRANSPOSASE"/>
    <property type="match status" value="1"/>
</dbReference>